<keyword evidence="6" id="KW-1185">Reference proteome</keyword>
<keyword evidence="1" id="KW-0227">DNA damage</keyword>
<keyword evidence="2" id="KW-0347">Helicase</keyword>
<accession>A0A4T9TD97</accession>
<evidence type="ECO:0000313" key="6">
    <source>
        <dbReference type="Proteomes" id="UP000309454"/>
    </source>
</evidence>
<sequence length="948" mass="101861">MDFTAIPVVAQAPNREACFAEAARLAVRMVAEKRRVTVIAADFDEAAELKRLLGQDDRGLGVRVITFDLWLEDAWQLWGDGRSLVEPSQRLALAWQVAAEAPDLPAQPATMAPWLARAARQALPWLCDAPLRALEGSESAVADALRLYSEALEVRGLVEHSQACWLLGQPCHARPGADEALVLAGQWPVQLPLAQQWLFGKLGAVAVANGRTAPSRPGGELGQLLGRLYGSRSEAVSPGGALRVALATGKTAELQLLAETVAALAETDFGAAEGETALAYRVVVADTDPVGLFELLRANRETGKLHLLVRGPVAFSDTFAGRFVAAWAAAPQGGLPVWEDLAANPLSGLRQQTLLSLSRQWAANRALGAAEALRMLANESPTARALLEASGGSVATMVDGLRAAVAALPIDEGRKLVELSALSAFAGLARQMLFGSCFESAVELCADVHIPVSLESAPAADGAAGEAPVLLCDLATAAQLPAGCARALLLTKMNRDERPGGITAGSLEALLSKFALPDQQEGAQLLRQRLWDALNVPTEAVVLERSLTDAAGEPAYPHFLMQEVTDCFRADPTCSDDLLRDSQLPRVLAPYCSTLAETRFLHCLGVDEGAPAAVEEAQLPMGQVGERWRPFIALPKTEGANGGAMRLSPSAIESFLSCPYLWFVQRRLALQDTEEGFGPLERGTFVHEVMQRFYQQLVEGQVPRVTPDNLEESRALLAQVFREVVEAQEGHEAGRRYVAVTPWEQRLREGLLPQLSGALGQQSRWLPGFAPAYHEWHYGFDQPVPYAGQHLCGSVDRIDVDGNGRAVVIDYKTSLDDGYRLMALAAEEGEEPQPQLPRKVQALIYAQVVRQLLGLEVVATLYLNPLTGEVEGAYDGLVLGPAQIEGFPPKGISVQEAGFPSFGELLTWVEETVGERLGQLFAGEIAPCPADAQACKYCPALSCERRLG</sequence>
<dbReference type="Proteomes" id="UP000309454">
    <property type="component" value="Unassembled WGS sequence"/>
</dbReference>
<dbReference type="Pfam" id="PF12705">
    <property type="entry name" value="PDDEXK_1"/>
    <property type="match status" value="1"/>
</dbReference>
<dbReference type="OrthoDB" id="5240607at2"/>
<keyword evidence="2" id="KW-0378">Hydrolase</keyword>
<evidence type="ECO:0000256" key="2">
    <source>
        <dbReference type="ARBA" id="ARBA00022806"/>
    </source>
</evidence>
<evidence type="ECO:0000256" key="1">
    <source>
        <dbReference type="ARBA" id="ARBA00022763"/>
    </source>
</evidence>
<dbReference type="Gene3D" id="3.90.320.10">
    <property type="match status" value="1"/>
</dbReference>
<dbReference type="RefSeq" id="WP_136845239.1">
    <property type="nucleotide sequence ID" value="NZ_SSTM01000001.1"/>
</dbReference>
<dbReference type="EMBL" id="SSTM01000001">
    <property type="protein sequence ID" value="TJW12304.1"/>
    <property type="molecule type" value="Genomic_DNA"/>
</dbReference>
<feature type="domain" description="PD-(D/E)XK endonuclease-like" evidence="4">
    <location>
        <begin position="646"/>
        <end position="941"/>
    </location>
</feature>
<keyword evidence="2" id="KW-0547">Nucleotide-binding</keyword>
<dbReference type="InterPro" id="IPR011335">
    <property type="entry name" value="Restrct_endonuc-II-like"/>
</dbReference>
<dbReference type="InterPro" id="IPR011604">
    <property type="entry name" value="PDDEXK-like_dom_sf"/>
</dbReference>
<organism evidence="5 6">
    <name type="scientific">Parvibacter caecicola</name>
    <dbReference type="NCBI Taxonomy" id="747645"/>
    <lineage>
        <taxon>Bacteria</taxon>
        <taxon>Bacillati</taxon>
        <taxon>Actinomycetota</taxon>
        <taxon>Coriobacteriia</taxon>
        <taxon>Coriobacteriales</taxon>
        <taxon>Coriobacteriaceae</taxon>
        <taxon>Parvibacter</taxon>
    </lineage>
</organism>
<gene>
    <name evidence="5" type="ORF">E5982_01500</name>
</gene>
<dbReference type="GO" id="GO:0006281">
    <property type="term" value="P:DNA repair"/>
    <property type="evidence" value="ECO:0007669"/>
    <property type="project" value="UniProtKB-KW"/>
</dbReference>
<evidence type="ECO:0000256" key="3">
    <source>
        <dbReference type="ARBA" id="ARBA00023204"/>
    </source>
</evidence>
<comment type="caution">
    <text evidence="5">The sequence shown here is derived from an EMBL/GenBank/DDBJ whole genome shotgun (WGS) entry which is preliminary data.</text>
</comment>
<dbReference type="SUPFAM" id="SSF52980">
    <property type="entry name" value="Restriction endonuclease-like"/>
    <property type="match status" value="1"/>
</dbReference>
<dbReference type="GO" id="GO:0004386">
    <property type="term" value="F:helicase activity"/>
    <property type="evidence" value="ECO:0007669"/>
    <property type="project" value="UniProtKB-KW"/>
</dbReference>
<dbReference type="AlphaFoldDB" id="A0A4T9TD97"/>
<reference evidence="5 6" key="1">
    <citation type="submission" date="2019-04" db="EMBL/GenBank/DDBJ databases">
        <title>Microbes associate with the intestines of laboratory mice.</title>
        <authorList>
            <person name="Navarre W."/>
            <person name="Wong E."/>
            <person name="Huang K.C."/>
            <person name="Tropini C."/>
            <person name="Ng K."/>
            <person name="Yu B."/>
        </authorList>
    </citation>
    <scope>NUCLEOTIDE SEQUENCE [LARGE SCALE GENOMIC DNA]</scope>
    <source>
        <strain evidence="5 6">NM48_B13</strain>
    </source>
</reference>
<keyword evidence="2" id="KW-0067">ATP-binding</keyword>
<name>A0A4T9TD97_9ACTN</name>
<protein>
    <submittedName>
        <fullName evidence="5">PD-(D/E)XK nuclease family protein</fullName>
    </submittedName>
</protein>
<proteinExistence type="predicted"/>
<evidence type="ECO:0000259" key="4">
    <source>
        <dbReference type="Pfam" id="PF12705"/>
    </source>
</evidence>
<evidence type="ECO:0000313" key="5">
    <source>
        <dbReference type="EMBL" id="TJW12304.1"/>
    </source>
</evidence>
<dbReference type="InterPro" id="IPR038726">
    <property type="entry name" value="PDDEXK_AddAB-type"/>
</dbReference>
<keyword evidence="3" id="KW-0234">DNA repair</keyword>